<comment type="caution">
    <text evidence="6">The sequence shown here is derived from an EMBL/GenBank/DDBJ whole genome shotgun (WGS) entry which is preliminary data.</text>
</comment>
<evidence type="ECO:0000256" key="2">
    <source>
        <dbReference type="ARBA" id="ARBA00032707"/>
    </source>
</evidence>
<dbReference type="EMBL" id="JAJISC010000001">
    <property type="protein sequence ID" value="MCS2607808.1"/>
    <property type="molecule type" value="Genomic_DNA"/>
</dbReference>
<gene>
    <name evidence="6" type="ORF">LLY24_00545</name>
</gene>
<feature type="transmembrane region" description="Helical" evidence="4">
    <location>
        <begin position="116"/>
        <end position="134"/>
    </location>
</feature>
<keyword evidence="4" id="KW-0812">Transmembrane</keyword>
<comment type="catalytic activity">
    <reaction evidence="3">
        <text>di-trans,octa-cis-undecaprenyl diphosphate + H2O = di-trans,octa-cis-undecaprenyl phosphate + phosphate + H(+)</text>
        <dbReference type="Rhea" id="RHEA:28094"/>
        <dbReference type="ChEBI" id="CHEBI:15377"/>
        <dbReference type="ChEBI" id="CHEBI:15378"/>
        <dbReference type="ChEBI" id="CHEBI:43474"/>
        <dbReference type="ChEBI" id="CHEBI:58405"/>
        <dbReference type="ChEBI" id="CHEBI:60392"/>
        <dbReference type="EC" id="3.6.1.27"/>
    </reaction>
</comment>
<dbReference type="InterPro" id="IPR033879">
    <property type="entry name" value="UPP_Pase"/>
</dbReference>
<dbReference type="CDD" id="cd03385">
    <property type="entry name" value="PAP2_BcrC_like"/>
    <property type="match status" value="1"/>
</dbReference>
<dbReference type="PANTHER" id="PTHR14969">
    <property type="entry name" value="SPHINGOSINE-1-PHOSPHATE PHOSPHOHYDROLASE"/>
    <property type="match status" value="1"/>
</dbReference>
<evidence type="ECO:0000313" key="7">
    <source>
        <dbReference type="Proteomes" id="UP001165542"/>
    </source>
</evidence>
<dbReference type="PANTHER" id="PTHR14969:SF13">
    <property type="entry name" value="AT30094P"/>
    <property type="match status" value="1"/>
</dbReference>
<dbReference type="InterPro" id="IPR036938">
    <property type="entry name" value="PAP2/HPO_sf"/>
</dbReference>
<dbReference type="Proteomes" id="UP001165542">
    <property type="component" value="Unassembled WGS sequence"/>
</dbReference>
<dbReference type="SMART" id="SM00014">
    <property type="entry name" value="acidPPc"/>
    <property type="match status" value="1"/>
</dbReference>
<reference evidence="6" key="1">
    <citation type="submission" date="2021-11" db="EMBL/GenBank/DDBJ databases">
        <title>Halomonas sp., isolated from a coastal aquaculture zone in Dongshan Bay.</title>
        <authorList>
            <person name="Lin W."/>
        </authorList>
    </citation>
    <scope>NUCLEOTIDE SEQUENCE</scope>
    <source>
        <strain evidence="6">Yzlin-01</strain>
    </source>
</reference>
<dbReference type="RefSeq" id="WP_259034318.1">
    <property type="nucleotide sequence ID" value="NZ_JAJISC010000001.1"/>
</dbReference>
<keyword evidence="4" id="KW-1133">Transmembrane helix</keyword>
<sequence length="216" mass="24023">MLYLLLTSHYFLYALDDMDALNLALFELLNASPEAPSWLIMLAHACASDIILAIPALLVVGWLRGDARVKQPLLEAFIATLAALTVSWAIGTLWPTPRPFMVPIGEHLQAHAPTPAFPSNHLTIMLTMAFSLTLHDATRRIGHVLLLLALPVAWGRIFLGVHFPQDMIGALLLAPVIAALTGLSRAWWVTPFYDRVAYRWYARLFAPLIVRGWVKP</sequence>
<feature type="transmembrane region" description="Helical" evidence="4">
    <location>
        <begin position="38"/>
        <end position="61"/>
    </location>
</feature>
<accession>A0ABT2E8B1</accession>
<keyword evidence="4" id="KW-0472">Membrane</keyword>
<keyword evidence="7" id="KW-1185">Reference proteome</keyword>
<dbReference type="InterPro" id="IPR000326">
    <property type="entry name" value="PAP2/HPO"/>
</dbReference>
<protein>
    <recommendedName>
        <fullName evidence="1">undecaprenyl-diphosphate phosphatase</fullName>
        <ecNumber evidence="1">3.6.1.27</ecNumber>
    </recommendedName>
    <alternativeName>
        <fullName evidence="2">Undecaprenyl pyrophosphate phosphatase</fullName>
    </alternativeName>
</protein>
<proteinExistence type="predicted"/>
<evidence type="ECO:0000256" key="3">
    <source>
        <dbReference type="ARBA" id="ARBA00047594"/>
    </source>
</evidence>
<evidence type="ECO:0000256" key="4">
    <source>
        <dbReference type="SAM" id="Phobius"/>
    </source>
</evidence>
<feature type="transmembrane region" description="Helical" evidence="4">
    <location>
        <begin position="73"/>
        <end position="96"/>
    </location>
</feature>
<evidence type="ECO:0000313" key="6">
    <source>
        <dbReference type="EMBL" id="MCS2607808.1"/>
    </source>
</evidence>
<feature type="transmembrane region" description="Helical" evidence="4">
    <location>
        <begin position="167"/>
        <end position="188"/>
    </location>
</feature>
<evidence type="ECO:0000259" key="5">
    <source>
        <dbReference type="SMART" id="SM00014"/>
    </source>
</evidence>
<dbReference type="Gene3D" id="1.20.144.10">
    <property type="entry name" value="Phosphatidic acid phosphatase type 2/haloperoxidase"/>
    <property type="match status" value="1"/>
</dbReference>
<dbReference type="Pfam" id="PF01569">
    <property type="entry name" value="PAP2"/>
    <property type="match status" value="1"/>
</dbReference>
<dbReference type="SUPFAM" id="SSF48317">
    <property type="entry name" value="Acid phosphatase/Vanadium-dependent haloperoxidase"/>
    <property type="match status" value="1"/>
</dbReference>
<evidence type="ECO:0000256" key="1">
    <source>
        <dbReference type="ARBA" id="ARBA00012374"/>
    </source>
</evidence>
<name>A0ABT2E8B1_9GAMM</name>
<dbReference type="EC" id="3.6.1.27" evidence="1"/>
<feature type="transmembrane region" description="Helical" evidence="4">
    <location>
        <begin position="141"/>
        <end position="161"/>
    </location>
</feature>
<feature type="domain" description="Phosphatidic acid phosphatase type 2/haloperoxidase" evidence="5">
    <location>
        <begin position="76"/>
        <end position="182"/>
    </location>
</feature>
<organism evidence="6 7">
    <name type="scientific">Halomonas dongshanensis</name>
    <dbReference type="NCBI Taxonomy" id="2890835"/>
    <lineage>
        <taxon>Bacteria</taxon>
        <taxon>Pseudomonadati</taxon>
        <taxon>Pseudomonadota</taxon>
        <taxon>Gammaproteobacteria</taxon>
        <taxon>Oceanospirillales</taxon>
        <taxon>Halomonadaceae</taxon>
        <taxon>Halomonas</taxon>
    </lineage>
</organism>